<dbReference type="PANTHER" id="PTHR43471:SF3">
    <property type="entry name" value="ABC TRANSPORTER PERMEASE PROTEIN NATB"/>
    <property type="match status" value="1"/>
</dbReference>
<dbReference type="GO" id="GO:0140359">
    <property type="term" value="F:ABC-type transporter activity"/>
    <property type="evidence" value="ECO:0007669"/>
    <property type="project" value="InterPro"/>
</dbReference>
<evidence type="ECO:0000256" key="4">
    <source>
        <dbReference type="ARBA" id="ARBA00023136"/>
    </source>
</evidence>
<evidence type="ECO:0000259" key="6">
    <source>
        <dbReference type="Pfam" id="PF12698"/>
    </source>
</evidence>
<keyword evidence="4 5" id="KW-0472">Membrane</keyword>
<feature type="transmembrane region" description="Helical" evidence="5">
    <location>
        <begin position="282"/>
        <end position="307"/>
    </location>
</feature>
<feature type="transmembrane region" description="Helical" evidence="5">
    <location>
        <begin position="20"/>
        <end position="40"/>
    </location>
</feature>
<name>A0A1A7C1X4_9BURK</name>
<feature type="transmembrane region" description="Helical" evidence="5">
    <location>
        <begin position="364"/>
        <end position="389"/>
    </location>
</feature>
<dbReference type="RefSeq" id="WP_065308242.1">
    <property type="nucleotide sequence ID" value="NZ_LOCQ01000055.1"/>
</dbReference>
<accession>A0A1A7C1X4</accession>
<keyword evidence="2 5" id="KW-0812">Transmembrane</keyword>
<gene>
    <name evidence="7" type="ORF">ASR47_100869</name>
</gene>
<proteinExistence type="predicted"/>
<keyword evidence="8" id="KW-1185">Reference proteome</keyword>
<dbReference type="PANTHER" id="PTHR43471">
    <property type="entry name" value="ABC TRANSPORTER PERMEASE"/>
    <property type="match status" value="1"/>
</dbReference>
<protein>
    <submittedName>
        <fullName evidence="7">Sodium transport system permease protein</fullName>
    </submittedName>
</protein>
<dbReference type="PATRIC" id="fig|1747903.4.peg.2575"/>
<sequence>MWTIYLKELLELTRDRKTLIFTILIPIFAMPLIFGGFAYVSSNMFKNARSAELRYAIFGQQHAPGLGAHFGQQANLRLVPLKDESEIRQAILDERIKFAVVIPPQFDAALQQQRQASITLHYNSASTVDVTQQRVREVIDGYNTSLRQQALSALKLNAEQLAFALAPVLLEKKSTADQREQMGAVIGGMLPYLLLMVCLTAAMYPAIDMGAGEKERGTLETLLLAPVPRGAIVLAKFLVLFTVGMTSAVLMVGSMAVLLTVFGGSLEGNLAMMVRSITLTDLAMITLMLVPTAAIFASLLLSISIYAKSYKEAAGMITPLMLLTILPIVVAMLPGVELNWLWAMVPLTNVSLAMKELVKGTMDYSMFGVILASTTVIAGALLLLCRWWFKREAVLFRN</sequence>
<comment type="caution">
    <text evidence="7">The sequence shown here is derived from an EMBL/GenBank/DDBJ whole genome shotgun (WGS) entry which is preliminary data.</text>
</comment>
<dbReference type="Gene3D" id="3.40.1710.10">
    <property type="entry name" value="abc type-2 transporter like domain"/>
    <property type="match status" value="1"/>
</dbReference>
<evidence type="ECO:0000256" key="1">
    <source>
        <dbReference type="ARBA" id="ARBA00004141"/>
    </source>
</evidence>
<feature type="transmembrane region" description="Helical" evidence="5">
    <location>
        <begin position="313"/>
        <end position="333"/>
    </location>
</feature>
<keyword evidence="3 5" id="KW-1133">Transmembrane helix</keyword>
<evidence type="ECO:0000313" key="7">
    <source>
        <dbReference type="EMBL" id="OBV39009.1"/>
    </source>
</evidence>
<dbReference type="Proteomes" id="UP000092713">
    <property type="component" value="Unassembled WGS sequence"/>
</dbReference>
<evidence type="ECO:0000313" key="8">
    <source>
        <dbReference type="Proteomes" id="UP000092713"/>
    </source>
</evidence>
<evidence type="ECO:0000256" key="5">
    <source>
        <dbReference type="SAM" id="Phobius"/>
    </source>
</evidence>
<feature type="transmembrane region" description="Helical" evidence="5">
    <location>
        <begin position="182"/>
        <end position="207"/>
    </location>
</feature>
<evidence type="ECO:0000256" key="3">
    <source>
        <dbReference type="ARBA" id="ARBA00022989"/>
    </source>
</evidence>
<organism evidence="7 8">
    <name type="scientific">Janthinobacterium psychrotolerans</name>
    <dbReference type="NCBI Taxonomy" id="1747903"/>
    <lineage>
        <taxon>Bacteria</taxon>
        <taxon>Pseudomonadati</taxon>
        <taxon>Pseudomonadota</taxon>
        <taxon>Betaproteobacteria</taxon>
        <taxon>Burkholderiales</taxon>
        <taxon>Oxalobacteraceae</taxon>
        <taxon>Janthinobacterium</taxon>
    </lineage>
</organism>
<evidence type="ECO:0000256" key="2">
    <source>
        <dbReference type="ARBA" id="ARBA00022692"/>
    </source>
</evidence>
<dbReference type="Pfam" id="PF12698">
    <property type="entry name" value="ABC2_membrane_3"/>
    <property type="match status" value="1"/>
</dbReference>
<feature type="transmembrane region" description="Helical" evidence="5">
    <location>
        <begin position="237"/>
        <end position="262"/>
    </location>
</feature>
<dbReference type="InterPro" id="IPR013525">
    <property type="entry name" value="ABC2_TM"/>
</dbReference>
<dbReference type="GO" id="GO:0016020">
    <property type="term" value="C:membrane"/>
    <property type="evidence" value="ECO:0007669"/>
    <property type="project" value="UniProtKB-SubCell"/>
</dbReference>
<feature type="domain" description="ABC-2 type transporter transmembrane" evidence="6">
    <location>
        <begin position="16"/>
        <end position="382"/>
    </location>
</feature>
<dbReference type="AlphaFoldDB" id="A0A1A7C1X4"/>
<dbReference type="EMBL" id="LOCQ01000055">
    <property type="protein sequence ID" value="OBV39009.1"/>
    <property type="molecule type" value="Genomic_DNA"/>
</dbReference>
<dbReference type="STRING" id="1747903.ASR47_100869"/>
<comment type="subcellular location">
    <subcellularLocation>
        <location evidence="1">Membrane</location>
        <topology evidence="1">Multi-pass membrane protein</topology>
    </subcellularLocation>
</comment>
<dbReference type="OrthoDB" id="5486437at2"/>
<reference evidence="7 8" key="1">
    <citation type="submission" date="2016-04" db="EMBL/GenBank/DDBJ databases">
        <title>Draft genome sequence of Janthinobacterium psychrotolerans sp. nov., isolated from freshwater sediments in Denmark.</title>
        <authorList>
            <person name="Gong X."/>
            <person name="Skrivergaard S."/>
            <person name="Korsgaard B.S."/>
            <person name="Schreiber L."/>
            <person name="Marshall I.P."/>
            <person name="Finster K."/>
            <person name="Schramm A."/>
        </authorList>
    </citation>
    <scope>NUCLEOTIDE SEQUENCE [LARGE SCALE GENOMIC DNA]</scope>
    <source>
        <strain evidence="7 8">S3-2</strain>
    </source>
</reference>